<feature type="binding site" evidence="6">
    <location>
        <position position="592"/>
    </location>
    <ligand>
        <name>ATP</name>
        <dbReference type="ChEBI" id="CHEBI:30616"/>
    </ligand>
</feature>
<dbReference type="GO" id="GO:0005524">
    <property type="term" value="F:ATP binding"/>
    <property type="evidence" value="ECO:0007669"/>
    <property type="project" value="UniProtKB-KW"/>
</dbReference>
<keyword evidence="2 6" id="KW-0808">Transferase</keyword>
<dbReference type="GO" id="GO:0046872">
    <property type="term" value="F:metal ion binding"/>
    <property type="evidence" value="ECO:0007669"/>
    <property type="project" value="UniProtKB-KW"/>
</dbReference>
<evidence type="ECO:0000256" key="4">
    <source>
        <dbReference type="ARBA" id="ARBA00022777"/>
    </source>
</evidence>
<dbReference type="PANTHER" id="PTHR30218">
    <property type="entry name" value="POLYPHOSPHATE KINASE"/>
    <property type="match status" value="1"/>
</dbReference>
<comment type="PTM">
    <text evidence="6 7">An intermediate of this reaction is the autophosphorylated ppk in which a phosphate is covalently linked to a histidine residue through a N-P bond.</text>
</comment>
<dbReference type="GO" id="GO:0008976">
    <property type="term" value="F:polyphosphate kinase activity"/>
    <property type="evidence" value="ECO:0007669"/>
    <property type="project" value="UniProtKB-UniRule"/>
</dbReference>
<dbReference type="NCBIfam" id="NF003917">
    <property type="entry name" value="PRK05443.1-1"/>
    <property type="match status" value="1"/>
</dbReference>
<dbReference type="Gene3D" id="3.30.1840.10">
    <property type="entry name" value="Polyphosphate kinase middle domain"/>
    <property type="match status" value="1"/>
</dbReference>
<feature type="binding site" evidence="6">
    <location>
        <position position="46"/>
    </location>
    <ligand>
        <name>ATP</name>
        <dbReference type="ChEBI" id="CHEBI:30616"/>
    </ligand>
</feature>
<dbReference type="CDD" id="cd09164">
    <property type="entry name" value="PLDc_EcPPK1_C1_like"/>
    <property type="match status" value="1"/>
</dbReference>
<evidence type="ECO:0000313" key="13">
    <source>
        <dbReference type="Proteomes" id="UP000236893"/>
    </source>
</evidence>
<evidence type="ECO:0000256" key="7">
    <source>
        <dbReference type="RuleBase" id="RU003800"/>
    </source>
</evidence>
<evidence type="ECO:0000256" key="2">
    <source>
        <dbReference type="ARBA" id="ARBA00022679"/>
    </source>
</evidence>
<feature type="domain" description="Polyphosphate kinase middle" evidence="8">
    <location>
        <begin position="125"/>
        <end position="305"/>
    </location>
</feature>
<evidence type="ECO:0000259" key="9">
    <source>
        <dbReference type="Pfam" id="PF13089"/>
    </source>
</evidence>
<feature type="binding site" evidence="6">
    <location>
        <position position="468"/>
    </location>
    <ligand>
        <name>ATP</name>
        <dbReference type="ChEBI" id="CHEBI:30616"/>
    </ligand>
</feature>
<sequence>MTRKKLPLINREISWLAFNDRVLQEACDPTVPLIERIKFLAIFSSNLDEFFRVRVATVTRLTKIKNATRFNMGFNPSRILAEIQEIVKKQQVRFEDIYNNIILPQLAEEKIFIINDLQLNVSRGQFVRTYFREKLLSTLVPIMLDGLAEFPELKDESIYLLVQLSKSSGNSKPKRALIEIPTDTHSRFLILPETNNLKYVILLDDVIRYCLDELFSIFKYDDFRAYCIKLTRDAEMDLENDMTLSIVDNISKNIKLRKKGNPVRFIYDADMPDELLAYMVRRIGLKPTNLIPGGHYHNFKDFMSLPNVGRKELEYPRLAPLPIREVKMGESILNEISKRNLLVSLPYQSFDYVIHFLREAAIDPKVVSIKITLYRLAQNSRIINALINAAKNGKQVLVLLELKARFDEENNIYWTQKLEEEGIKVLFGISQLKVHSKICLITRKENNKLVHYGNLATGNFNEKTANIYADHSYFTADPTITKDMDNLFNDLEKGLLISTYKCLLVAPLEMRKKITRMIDREIVNAKKGLKSYMILKMNSLNDERMVYKLYEASKAGVNIKLIVRGICCLIPGVKGLSENIEIISIVDRFLEHARVFIFANNGKEQIYLSSADLMNRNLDNRVEVAFPIIDKESKAIIKSIINIQLSDNTKARIIDKEQRNTYKEKQDENELNVRAQINTYNFLKSRLKKTKQINL</sequence>
<keyword evidence="6" id="KW-0460">Magnesium</keyword>
<dbReference type="PANTHER" id="PTHR30218:SF0">
    <property type="entry name" value="POLYPHOSPHATE KINASE"/>
    <property type="match status" value="1"/>
</dbReference>
<evidence type="ECO:0000313" key="12">
    <source>
        <dbReference type="EMBL" id="POY36355.1"/>
    </source>
</evidence>
<dbReference type="InterPro" id="IPR025198">
    <property type="entry name" value="PPK_N_dom"/>
</dbReference>
<evidence type="ECO:0000259" key="11">
    <source>
        <dbReference type="Pfam" id="PF17941"/>
    </source>
</evidence>
<dbReference type="NCBIfam" id="NF003921">
    <property type="entry name" value="PRK05443.2-2"/>
    <property type="match status" value="1"/>
</dbReference>
<dbReference type="InterPro" id="IPR041108">
    <property type="entry name" value="PP_kinase_C_1"/>
</dbReference>
<evidence type="ECO:0000256" key="1">
    <source>
        <dbReference type="ARBA" id="ARBA00022553"/>
    </source>
</evidence>
<feature type="binding site" evidence="6">
    <location>
        <position position="405"/>
    </location>
    <ligand>
        <name>Mg(2+)</name>
        <dbReference type="ChEBI" id="CHEBI:18420"/>
    </ligand>
</feature>
<dbReference type="Pfam" id="PF13090">
    <property type="entry name" value="PP_kinase_C"/>
    <property type="match status" value="1"/>
</dbReference>
<dbReference type="Pfam" id="PF02503">
    <property type="entry name" value="PP_kinase"/>
    <property type="match status" value="1"/>
</dbReference>
<comment type="caution">
    <text evidence="12">The sequence shown here is derived from an EMBL/GenBank/DDBJ whole genome shotgun (WGS) entry which is preliminary data.</text>
</comment>
<evidence type="ECO:0000256" key="3">
    <source>
        <dbReference type="ARBA" id="ARBA00022741"/>
    </source>
</evidence>
<dbReference type="PIRSF" id="PIRSF015589">
    <property type="entry name" value="PP_kinase"/>
    <property type="match status" value="1"/>
</dbReference>
<dbReference type="EC" id="2.7.4.1" evidence="6 7"/>
<dbReference type="Gene3D" id="1.20.58.310">
    <property type="entry name" value="Polyphosphate kinase N-terminal domain"/>
    <property type="match status" value="1"/>
</dbReference>
<dbReference type="InterPro" id="IPR003414">
    <property type="entry name" value="PP_kinase"/>
</dbReference>
<dbReference type="InterPro" id="IPR025200">
    <property type="entry name" value="PPK_C_dom2"/>
</dbReference>
<keyword evidence="4 6" id="KW-0418">Kinase</keyword>
<dbReference type="GO" id="GO:0006799">
    <property type="term" value="P:polyphosphate biosynthetic process"/>
    <property type="evidence" value="ECO:0007669"/>
    <property type="project" value="UniProtKB-UniRule"/>
</dbReference>
<feature type="binding site" evidence="6">
    <location>
        <position position="564"/>
    </location>
    <ligand>
        <name>ATP</name>
        <dbReference type="ChEBI" id="CHEBI:30616"/>
    </ligand>
</feature>
<keyword evidence="6" id="KW-0479">Metal-binding</keyword>
<feature type="binding site" evidence="6">
    <location>
        <position position="375"/>
    </location>
    <ligand>
        <name>Mg(2+)</name>
        <dbReference type="ChEBI" id="CHEBI:18420"/>
    </ligand>
</feature>
<feature type="domain" description="Polyphosphate kinase C-terminal" evidence="11">
    <location>
        <begin position="332"/>
        <end position="493"/>
    </location>
</feature>
<keyword evidence="5 6" id="KW-0067">ATP-binding</keyword>
<dbReference type="SUPFAM" id="SSF56024">
    <property type="entry name" value="Phospholipase D/nuclease"/>
    <property type="match status" value="2"/>
</dbReference>
<evidence type="ECO:0000259" key="10">
    <source>
        <dbReference type="Pfam" id="PF13090"/>
    </source>
</evidence>
<comment type="cofactor">
    <cofactor evidence="6">
        <name>Mg(2+)</name>
        <dbReference type="ChEBI" id="CHEBI:18420"/>
    </cofactor>
</comment>
<keyword evidence="3 6" id="KW-0547">Nucleotide-binding</keyword>
<accession>A0A2S5A1B8</accession>
<reference evidence="12 13" key="1">
    <citation type="submission" date="2018-01" db="EMBL/GenBank/DDBJ databases">
        <authorList>
            <person name="Gaut B.S."/>
            <person name="Morton B.R."/>
            <person name="Clegg M.T."/>
            <person name="Duvall M.R."/>
        </authorList>
    </citation>
    <scope>NUCLEOTIDE SEQUENCE [LARGE SCALE GENOMIC DNA]</scope>
    <source>
        <strain evidence="12 13">HR-AV</strain>
    </source>
</reference>
<dbReference type="RefSeq" id="WP_103789273.1">
    <property type="nucleotide sequence ID" value="NZ_PQVF01000007.1"/>
</dbReference>
<feature type="domain" description="Polyphosphate kinase C-terminal" evidence="10">
    <location>
        <begin position="503"/>
        <end position="672"/>
    </location>
</feature>
<dbReference type="CDD" id="cd09167">
    <property type="entry name" value="PLDc_EcPPK1_C2_like"/>
    <property type="match status" value="1"/>
</dbReference>
<keyword evidence="13" id="KW-1185">Reference proteome</keyword>
<gene>
    <name evidence="12" type="primary">ppk1</name>
    <name evidence="6" type="synonym">ppk</name>
    <name evidence="12" type="ORF">C3K47_11450</name>
</gene>
<keyword evidence="1 6" id="KW-0597">Phosphoprotein</keyword>
<comment type="catalytic activity">
    <reaction evidence="6 7">
        <text>[phosphate](n) + ATP = [phosphate](n+1) + ADP</text>
        <dbReference type="Rhea" id="RHEA:19573"/>
        <dbReference type="Rhea" id="RHEA-COMP:9859"/>
        <dbReference type="Rhea" id="RHEA-COMP:14280"/>
        <dbReference type="ChEBI" id="CHEBI:16838"/>
        <dbReference type="ChEBI" id="CHEBI:30616"/>
        <dbReference type="ChEBI" id="CHEBI:456216"/>
        <dbReference type="EC" id="2.7.4.1"/>
    </reaction>
</comment>
<comment type="similarity">
    <text evidence="6 7">Belongs to the polyphosphate kinase 1 (PPK1) family.</text>
</comment>
<dbReference type="SUPFAM" id="SSF143724">
    <property type="entry name" value="PHP14-like"/>
    <property type="match status" value="1"/>
</dbReference>
<dbReference type="Pfam" id="PF13089">
    <property type="entry name" value="PP_kinase_N"/>
    <property type="match status" value="1"/>
</dbReference>
<dbReference type="Pfam" id="PF17941">
    <property type="entry name" value="PP_kinase_C_1"/>
    <property type="match status" value="1"/>
</dbReference>
<dbReference type="GO" id="GO:0009358">
    <property type="term" value="C:polyphosphate kinase complex"/>
    <property type="evidence" value="ECO:0007669"/>
    <property type="project" value="InterPro"/>
</dbReference>
<dbReference type="Gene3D" id="3.30.870.10">
    <property type="entry name" value="Endonuclease Chain A"/>
    <property type="match status" value="2"/>
</dbReference>
<dbReference type="SUPFAM" id="SSF140356">
    <property type="entry name" value="PPK N-terminal domain-like"/>
    <property type="match status" value="1"/>
</dbReference>
<dbReference type="AlphaFoldDB" id="A0A2S5A1B8"/>
<dbReference type="Proteomes" id="UP000236893">
    <property type="component" value="Unassembled WGS sequence"/>
</dbReference>
<proteinExistence type="inferred from homology"/>
<comment type="function">
    <text evidence="6 7">Catalyzes the reversible transfer of the terminal phosphate of ATP to form a long-chain polyphosphate (polyP).</text>
</comment>
<dbReference type="InterPro" id="IPR036830">
    <property type="entry name" value="PP_kinase_middle_dom_sf"/>
</dbReference>
<organism evidence="12 13">
    <name type="scientific">Solitalea longa</name>
    <dbReference type="NCBI Taxonomy" id="2079460"/>
    <lineage>
        <taxon>Bacteria</taxon>
        <taxon>Pseudomonadati</taxon>
        <taxon>Bacteroidota</taxon>
        <taxon>Sphingobacteriia</taxon>
        <taxon>Sphingobacteriales</taxon>
        <taxon>Sphingobacteriaceae</taxon>
        <taxon>Solitalea</taxon>
    </lineage>
</organism>
<dbReference type="HAMAP" id="MF_00347">
    <property type="entry name" value="Polyphosphate_kinase"/>
    <property type="match status" value="1"/>
</dbReference>
<protein>
    <recommendedName>
        <fullName evidence="6 7">Polyphosphate kinase</fullName>
        <ecNumber evidence="6 7">2.7.4.1</ecNumber>
    </recommendedName>
    <alternativeName>
        <fullName evidence="6">ATP-polyphosphate phosphotransferase</fullName>
    </alternativeName>
    <alternativeName>
        <fullName evidence="6">Polyphosphoric acid kinase</fullName>
    </alternativeName>
</protein>
<dbReference type="InterPro" id="IPR036832">
    <property type="entry name" value="PPK_N_dom_sf"/>
</dbReference>
<evidence type="ECO:0000259" key="8">
    <source>
        <dbReference type="Pfam" id="PF02503"/>
    </source>
</evidence>
<dbReference type="EMBL" id="PQVF01000007">
    <property type="protein sequence ID" value="POY36355.1"/>
    <property type="molecule type" value="Genomic_DNA"/>
</dbReference>
<dbReference type="InterPro" id="IPR024953">
    <property type="entry name" value="PP_kinase_middle"/>
</dbReference>
<evidence type="ECO:0000256" key="6">
    <source>
        <dbReference type="HAMAP-Rule" id="MF_00347"/>
    </source>
</evidence>
<evidence type="ECO:0000256" key="5">
    <source>
        <dbReference type="ARBA" id="ARBA00022840"/>
    </source>
</evidence>
<name>A0A2S5A1B8_9SPHI</name>
<dbReference type="OrthoDB" id="9761456at2"/>
<feature type="domain" description="Polyphosphate kinase N-terminal" evidence="9">
    <location>
        <begin position="9"/>
        <end position="113"/>
    </location>
</feature>
<feature type="active site" description="Phosphohistidine intermediate" evidence="6">
    <location>
        <position position="435"/>
    </location>
</feature>
<dbReference type="NCBIfam" id="TIGR03705">
    <property type="entry name" value="poly_P_kin"/>
    <property type="match status" value="1"/>
</dbReference>